<dbReference type="HOGENOM" id="CLU_074769_0_0_4"/>
<accession>V7IFR3</accession>
<sequence>MTKIQSHIYNESTFKSVQCKPTQSRFKCGALLLLLTSLLTACQEPDRGPEKRPAPIVPTHWCDGTPIAADYPRDHYGVPYRIGNLGGQPVNLPVHSMETPVEYEDSPGFNWRKAQNYKPPVRTYKDIIEGFSFFMNYTDGTIYDSWHPNFNKWYEARKEPGTPWILVAVKSGSRYPSRNVYNTYLERNLTQHASSPHYIPLYAYAKTGETKFGLEVYANPGINPENGIAWRNNRGADDLFVQRNAAGYVVSYIKCSNNPVPKPPCDHEFLISGNDMKVELEMVYDRQNLPHWREIEAQVEKAVRSFIVRPPSEAVQQKWRGG</sequence>
<keyword evidence="2" id="KW-1185">Reference proteome</keyword>
<reference evidence="1 2" key="1">
    <citation type="submission" date="2013-11" db="EMBL/GenBank/DDBJ databases">
        <title>The Genome Sequence of Eikenella corrodens CC92I.</title>
        <authorList>
            <consortium name="The Broad Institute Genomics Platform"/>
            <person name="Earl A."/>
            <person name="Allen-Vercoe E."/>
            <person name="Daigneault M."/>
            <person name="Young S.K."/>
            <person name="Zeng Q."/>
            <person name="Gargeya S."/>
            <person name="Fitzgerald M."/>
            <person name="Abouelleil A."/>
            <person name="Alvarado L."/>
            <person name="Chapman S.B."/>
            <person name="Gainer-Dewar J."/>
            <person name="Goldberg J."/>
            <person name="Griggs A."/>
            <person name="Gujja S."/>
            <person name="Hansen M."/>
            <person name="Howarth C."/>
            <person name="Imamovic A."/>
            <person name="Ireland A."/>
            <person name="Larimer J."/>
            <person name="McCowan C."/>
            <person name="Murphy C."/>
            <person name="Pearson M."/>
            <person name="Poon T.W."/>
            <person name="Priest M."/>
            <person name="Roberts A."/>
            <person name="Saif S."/>
            <person name="Shea T."/>
            <person name="Sykes S."/>
            <person name="Wortman J."/>
            <person name="Nusbaum C."/>
            <person name="Birren B."/>
        </authorList>
    </citation>
    <scope>NUCLEOTIDE SEQUENCE [LARGE SCALE GENOMIC DNA]</scope>
    <source>
        <strain evidence="1 2">CC92I</strain>
    </source>
</reference>
<dbReference type="AlphaFoldDB" id="V7IFR3"/>
<proteinExistence type="predicted"/>
<dbReference type="CDD" id="cd20897">
    <property type="entry name" value="Smlt3025-like"/>
    <property type="match status" value="1"/>
</dbReference>
<evidence type="ECO:0000313" key="1">
    <source>
        <dbReference type="EMBL" id="ETA84101.1"/>
    </source>
</evidence>
<evidence type="ECO:0000313" key="2">
    <source>
        <dbReference type="Proteomes" id="UP000018554"/>
    </source>
</evidence>
<dbReference type="RefSeq" id="WP_023886531.1">
    <property type="nucleotide sequence ID" value="NZ_KI635562.1"/>
</dbReference>
<dbReference type="Proteomes" id="UP000018554">
    <property type="component" value="Unassembled WGS sequence"/>
</dbReference>
<comment type="caution">
    <text evidence="1">The sequence shown here is derived from an EMBL/GenBank/DDBJ whole genome shotgun (WGS) entry which is preliminary data.</text>
</comment>
<name>V7IFR3_EIKCO</name>
<dbReference type="InterPro" id="IPR049732">
    <property type="entry name" value="Smlt3025-like"/>
</dbReference>
<gene>
    <name evidence="1" type="ORF">HMPREF1177_00396</name>
</gene>
<dbReference type="PATRIC" id="fig|1073362.3.peg.446"/>
<protein>
    <submittedName>
        <fullName evidence="1">Uncharacterized protein</fullName>
    </submittedName>
</protein>
<organism evidence="1 2">
    <name type="scientific">Eikenella corrodens CC92I</name>
    <dbReference type="NCBI Taxonomy" id="1073362"/>
    <lineage>
        <taxon>Bacteria</taxon>
        <taxon>Pseudomonadati</taxon>
        <taxon>Pseudomonadota</taxon>
        <taxon>Betaproteobacteria</taxon>
        <taxon>Neisseriales</taxon>
        <taxon>Neisseriaceae</taxon>
        <taxon>Eikenella</taxon>
    </lineage>
</organism>
<dbReference type="EMBL" id="AZGQ01000002">
    <property type="protein sequence ID" value="ETA84101.1"/>
    <property type="molecule type" value="Genomic_DNA"/>
</dbReference>